<evidence type="ECO:0000313" key="1">
    <source>
        <dbReference type="EMBL" id="CAG8763564.1"/>
    </source>
</evidence>
<dbReference type="Proteomes" id="UP000789525">
    <property type="component" value="Unassembled WGS sequence"/>
</dbReference>
<sequence>HPISHPRKTQYKVPVALEDRCTVKLSLSSSSTMQTEETGTPSWPSNLPSTRVRVSEEWRGAAHGYPQEISADGA</sequence>
<proteinExistence type="predicted"/>
<comment type="caution">
    <text evidence="1">The sequence shown here is derived from an EMBL/GenBank/DDBJ whole genome shotgun (WGS) entry which is preliminary data.</text>
</comment>
<keyword evidence="2" id="KW-1185">Reference proteome</keyword>
<reference evidence="1" key="1">
    <citation type="submission" date="2021-06" db="EMBL/GenBank/DDBJ databases">
        <authorList>
            <person name="Kallberg Y."/>
            <person name="Tangrot J."/>
            <person name="Rosling A."/>
        </authorList>
    </citation>
    <scope>NUCLEOTIDE SEQUENCE</scope>
    <source>
        <strain evidence="1">CL356</strain>
    </source>
</reference>
<feature type="non-terminal residue" evidence="1">
    <location>
        <position position="74"/>
    </location>
</feature>
<protein>
    <submittedName>
        <fullName evidence="1">16415_t:CDS:1</fullName>
    </submittedName>
</protein>
<name>A0ACA9QS41_9GLOM</name>
<evidence type="ECO:0000313" key="2">
    <source>
        <dbReference type="Proteomes" id="UP000789525"/>
    </source>
</evidence>
<gene>
    <name evidence="1" type="ORF">ACOLOM_LOCUS13321</name>
</gene>
<feature type="non-terminal residue" evidence="1">
    <location>
        <position position="1"/>
    </location>
</feature>
<accession>A0ACA9QS41</accession>
<organism evidence="1 2">
    <name type="scientific">Acaulospora colombiana</name>
    <dbReference type="NCBI Taxonomy" id="27376"/>
    <lineage>
        <taxon>Eukaryota</taxon>
        <taxon>Fungi</taxon>
        <taxon>Fungi incertae sedis</taxon>
        <taxon>Mucoromycota</taxon>
        <taxon>Glomeromycotina</taxon>
        <taxon>Glomeromycetes</taxon>
        <taxon>Diversisporales</taxon>
        <taxon>Acaulosporaceae</taxon>
        <taxon>Acaulospora</taxon>
    </lineage>
</organism>
<dbReference type="EMBL" id="CAJVPT010060363">
    <property type="protein sequence ID" value="CAG8763564.1"/>
    <property type="molecule type" value="Genomic_DNA"/>
</dbReference>